<sequence length="81" mass="8883">MTKTLRCTEVTFRATWPGTPSDTPASRRSGAGLRAGRRSTSRLTSRTTTAVRPVGWAANGDEAVWIMRRLRPDIALLDLAL</sequence>
<protein>
    <recommendedName>
        <fullName evidence="4">Response regulatory domain-containing protein</fullName>
    </recommendedName>
</protein>
<proteinExistence type="predicted"/>
<name>A0A438MCE1_9ACTN</name>
<accession>A0A438MCE1</accession>
<evidence type="ECO:0000256" key="1">
    <source>
        <dbReference type="SAM" id="MobiDB-lite"/>
    </source>
</evidence>
<evidence type="ECO:0000313" key="2">
    <source>
        <dbReference type="EMBL" id="RVX43357.1"/>
    </source>
</evidence>
<evidence type="ECO:0000313" key="3">
    <source>
        <dbReference type="Proteomes" id="UP000284824"/>
    </source>
</evidence>
<reference evidence="2 3" key="1">
    <citation type="submission" date="2019-01" db="EMBL/GenBank/DDBJ databases">
        <title>Sequencing the genomes of 1000 actinobacteria strains.</title>
        <authorList>
            <person name="Klenk H.-P."/>
        </authorList>
    </citation>
    <scope>NUCLEOTIDE SEQUENCE [LARGE SCALE GENOMIC DNA]</scope>
    <source>
        <strain evidence="2 3">DSM 43925</strain>
    </source>
</reference>
<evidence type="ECO:0008006" key="4">
    <source>
        <dbReference type="Google" id="ProtNLM"/>
    </source>
</evidence>
<dbReference type="Proteomes" id="UP000284824">
    <property type="component" value="Unassembled WGS sequence"/>
</dbReference>
<comment type="caution">
    <text evidence="2">The sequence shown here is derived from an EMBL/GenBank/DDBJ whole genome shotgun (WGS) entry which is preliminary data.</text>
</comment>
<gene>
    <name evidence="2" type="ORF">EDD27_6039</name>
</gene>
<dbReference type="AlphaFoldDB" id="A0A438MCE1"/>
<keyword evidence="3" id="KW-1185">Reference proteome</keyword>
<dbReference type="EMBL" id="SAUN01000001">
    <property type="protein sequence ID" value="RVX43357.1"/>
    <property type="molecule type" value="Genomic_DNA"/>
</dbReference>
<organism evidence="2 3">
    <name type="scientific">Nonomuraea polychroma</name>
    <dbReference type="NCBI Taxonomy" id="46176"/>
    <lineage>
        <taxon>Bacteria</taxon>
        <taxon>Bacillati</taxon>
        <taxon>Actinomycetota</taxon>
        <taxon>Actinomycetes</taxon>
        <taxon>Streptosporangiales</taxon>
        <taxon>Streptosporangiaceae</taxon>
        <taxon>Nonomuraea</taxon>
    </lineage>
</organism>
<feature type="region of interest" description="Disordered" evidence="1">
    <location>
        <begin position="12"/>
        <end position="48"/>
    </location>
</feature>